<dbReference type="Gene3D" id="3.40.50.1580">
    <property type="entry name" value="Nucleoside phosphorylase domain"/>
    <property type="match status" value="1"/>
</dbReference>
<dbReference type="GO" id="GO:0019509">
    <property type="term" value="P:L-methionine salvage from methylthioadenosine"/>
    <property type="evidence" value="ECO:0007669"/>
    <property type="project" value="TreeGrafter"/>
</dbReference>
<evidence type="ECO:0000256" key="1">
    <source>
        <dbReference type="ARBA" id="ARBA00022676"/>
    </source>
</evidence>
<dbReference type="Proteomes" id="UP000463961">
    <property type="component" value="Chromosome"/>
</dbReference>
<comment type="similarity">
    <text evidence="3">Belongs to the PNP/MTAP phosphorylase family. MTAP subfamily.</text>
</comment>
<feature type="domain" description="Nucleoside phosphorylase" evidence="4">
    <location>
        <begin position="10"/>
        <end position="250"/>
    </location>
</feature>
<dbReference type="EMBL" id="AP022345">
    <property type="protein sequence ID" value="BBU69595.1"/>
    <property type="molecule type" value="Genomic_DNA"/>
</dbReference>
<feature type="binding site" evidence="3">
    <location>
        <position position="191"/>
    </location>
    <ligand>
        <name>substrate</name>
    </ligand>
</feature>
<name>A0A7R6TPF7_9RHOO</name>
<dbReference type="OrthoDB" id="1523230at2"/>
<keyword evidence="3" id="KW-0660">Purine salvage</keyword>
<comment type="pathway">
    <text evidence="3">Purine metabolism; purine nucleoside salvage.</text>
</comment>
<dbReference type="GO" id="GO:0005829">
    <property type="term" value="C:cytosol"/>
    <property type="evidence" value="ECO:0007669"/>
    <property type="project" value="TreeGrafter"/>
</dbReference>
<feature type="site" description="Important for substrate specificity" evidence="3">
    <location>
        <position position="229"/>
    </location>
</feature>
<comment type="miscellaneous">
    <text evidence="3">Although this enzyme belongs to the family of MTA phosphorylases based on sequence homology, it has been shown that conserved amino acid substitutions in the substrate binding pocket convert the substrate specificity of this enzyme from 6-aminopurines to 6-oxopurines.</text>
</comment>
<evidence type="ECO:0000313" key="5">
    <source>
        <dbReference type="EMBL" id="BBU69595.1"/>
    </source>
</evidence>
<organism evidence="5 6">
    <name type="scientific">Fluviibacter phosphoraccumulans</name>
    <dbReference type="NCBI Taxonomy" id="1751046"/>
    <lineage>
        <taxon>Bacteria</taxon>
        <taxon>Pseudomonadati</taxon>
        <taxon>Pseudomonadota</taxon>
        <taxon>Betaproteobacteria</taxon>
        <taxon>Rhodocyclales</taxon>
        <taxon>Fluviibacteraceae</taxon>
        <taxon>Fluviibacter</taxon>
    </lineage>
</organism>
<feature type="binding site" evidence="3">
    <location>
        <position position="192"/>
    </location>
    <ligand>
        <name>phosphate</name>
        <dbReference type="ChEBI" id="CHEBI:43474"/>
    </ligand>
</feature>
<dbReference type="CDD" id="cd09010">
    <property type="entry name" value="MTAP_SsMTAPII_like_MTIP"/>
    <property type="match status" value="1"/>
</dbReference>
<dbReference type="Pfam" id="PF01048">
    <property type="entry name" value="PNP_UDP_1"/>
    <property type="match status" value="1"/>
</dbReference>
<feature type="binding site" evidence="3">
    <location>
        <position position="16"/>
    </location>
    <ligand>
        <name>phosphate</name>
        <dbReference type="ChEBI" id="CHEBI:43474"/>
    </ligand>
</feature>
<feature type="site" description="Important for substrate specificity" evidence="3">
    <location>
        <position position="173"/>
    </location>
</feature>
<sequence length="261" mass="27654">MATTEKPQFLAIIGGSGLNHLTILEGAHRRFVRTPYGEPSCPMTLGCICDQPMVFLARHGHGHTIQPDHINYRANIYALRELGVTGIVAVGSVGSIHPMLSPGDLVVPDQLIDYTWGRASTFYGSEPGVSMHIDFTNPFSSALRSQLLGVADLLGFNVRDGGVYACTQGPRLETAAEIRRLAGDGADVVGMTGMPEAVLARELGIPYAQLNVVANYAAGIGESANGIEFSALGPVLEEAMCKVRRIIETLVGCKAPGQPPG</sequence>
<dbReference type="UniPathway" id="UPA00606"/>
<evidence type="ECO:0000256" key="3">
    <source>
        <dbReference type="HAMAP-Rule" id="MF_01963"/>
    </source>
</evidence>
<comment type="caution">
    <text evidence="3">Lacks conserved residue(s) required for the propagation of feature annotation.</text>
</comment>
<comment type="catalytic activity">
    <reaction evidence="3">
        <text>a purine D-ribonucleoside + phosphate = a purine nucleobase + alpha-D-ribose 1-phosphate</text>
        <dbReference type="Rhea" id="RHEA:19805"/>
        <dbReference type="ChEBI" id="CHEBI:26386"/>
        <dbReference type="ChEBI" id="CHEBI:43474"/>
        <dbReference type="ChEBI" id="CHEBI:57720"/>
        <dbReference type="ChEBI" id="CHEBI:142355"/>
        <dbReference type="EC" id="2.4.2.1"/>
    </reaction>
</comment>
<evidence type="ECO:0000259" key="4">
    <source>
        <dbReference type="Pfam" id="PF01048"/>
    </source>
</evidence>
<keyword evidence="1 3" id="KW-0328">Glycosyltransferase</keyword>
<dbReference type="HAMAP" id="MF_01963">
    <property type="entry name" value="MTAP"/>
    <property type="match status" value="1"/>
</dbReference>
<protein>
    <recommendedName>
        <fullName evidence="3">Probable 6-oxopurine nucleoside phosphorylase</fullName>
        <ecNumber evidence="3">2.4.2.1</ecNumber>
    </recommendedName>
    <alternativeName>
        <fullName evidence="3">Purine nucleoside phosphorylase</fullName>
        <shortName evidence="3">PNP</shortName>
    </alternativeName>
</protein>
<gene>
    <name evidence="5" type="ORF">ICHIAU1_18780</name>
</gene>
<evidence type="ECO:0000256" key="2">
    <source>
        <dbReference type="ARBA" id="ARBA00022679"/>
    </source>
</evidence>
<keyword evidence="6" id="KW-1185">Reference proteome</keyword>
<proteinExistence type="inferred from homology"/>
<feature type="binding site" evidence="3">
    <location>
        <begin position="58"/>
        <end position="59"/>
    </location>
    <ligand>
        <name>phosphate</name>
        <dbReference type="ChEBI" id="CHEBI:43474"/>
    </ligand>
</feature>
<dbReference type="NCBIfam" id="NF006599">
    <property type="entry name" value="PRK09136.1"/>
    <property type="match status" value="1"/>
</dbReference>
<dbReference type="PANTHER" id="PTHR42679:SF2">
    <property type="entry name" value="S-METHYL-5'-THIOADENOSINE PHOSPHORYLASE"/>
    <property type="match status" value="1"/>
</dbReference>
<comment type="subunit">
    <text evidence="3">Homohexamer. Dimer of a homotrimer.</text>
</comment>
<accession>A0A7R6TPF7</accession>
<dbReference type="GO" id="GO:0017061">
    <property type="term" value="F:S-methyl-5-thioadenosine phosphorylase activity"/>
    <property type="evidence" value="ECO:0007669"/>
    <property type="project" value="InterPro"/>
</dbReference>
<dbReference type="SUPFAM" id="SSF53167">
    <property type="entry name" value="Purine and uridine phosphorylases"/>
    <property type="match status" value="1"/>
</dbReference>
<dbReference type="GO" id="GO:0006166">
    <property type="term" value="P:purine ribonucleoside salvage"/>
    <property type="evidence" value="ECO:0007669"/>
    <property type="project" value="UniProtKB-UniRule"/>
</dbReference>
<dbReference type="AlphaFoldDB" id="A0A7R6TPF7"/>
<dbReference type="InterPro" id="IPR000845">
    <property type="entry name" value="Nucleoside_phosphorylase_d"/>
</dbReference>
<dbReference type="RefSeq" id="WP_162049703.1">
    <property type="nucleotide sequence ID" value="NZ_AP022345.1"/>
</dbReference>
<feature type="binding site" evidence="3">
    <location>
        <begin position="215"/>
        <end position="217"/>
    </location>
    <ligand>
        <name>substrate</name>
    </ligand>
</feature>
<dbReference type="EC" id="2.4.2.1" evidence="3"/>
<dbReference type="InterPro" id="IPR010044">
    <property type="entry name" value="MTAP"/>
</dbReference>
<dbReference type="InterPro" id="IPR035994">
    <property type="entry name" value="Nucleoside_phosphorylase_sf"/>
</dbReference>
<dbReference type="PANTHER" id="PTHR42679">
    <property type="entry name" value="S-METHYL-5'-THIOADENOSINE PHOSPHORYLASE"/>
    <property type="match status" value="1"/>
</dbReference>
<evidence type="ECO:0000313" key="6">
    <source>
        <dbReference type="Proteomes" id="UP000463961"/>
    </source>
</evidence>
<reference evidence="6" key="1">
    <citation type="submission" date="2020-01" db="EMBL/GenBank/DDBJ databases">
        <title>Phosphoaccumulans saitamaens gen. nov., sp. nov., a polyphosphate accumulating bacterium isolated from surface river water.</title>
        <authorList>
            <person name="Watanabe K."/>
            <person name="Suda W."/>
        </authorList>
    </citation>
    <scope>NUCLEOTIDE SEQUENCE [LARGE SCALE GENOMIC DNA]</scope>
    <source>
        <strain evidence="6">ICHIAU1</strain>
    </source>
</reference>
<keyword evidence="2 3" id="KW-0808">Transferase</keyword>
<comment type="function">
    <text evidence="3">Purine nucleoside phosphorylase which is highly specific for 6-oxopurine nucleosides. Cleaves guanosine or inosine to respective bases and sugar-1-phosphate molecules. Involved in purine salvage.</text>
</comment>